<reference evidence="2" key="1">
    <citation type="submission" date="2012-11" db="EMBL/GenBank/DDBJ databases">
        <authorList>
            <person name="Lucero-Rivera Y.E."/>
            <person name="Tovar-Ramirez D."/>
        </authorList>
    </citation>
    <scope>NUCLEOTIDE SEQUENCE [LARGE SCALE GENOMIC DNA]</scope>
    <source>
        <strain evidence="2">Araruama</strain>
    </source>
</reference>
<dbReference type="Proteomes" id="UP000189670">
    <property type="component" value="Unassembled WGS sequence"/>
</dbReference>
<dbReference type="EMBL" id="ATBP01002617">
    <property type="protein sequence ID" value="ETR65652.1"/>
    <property type="molecule type" value="Genomic_DNA"/>
</dbReference>
<evidence type="ECO:0000313" key="2">
    <source>
        <dbReference type="Proteomes" id="UP000189670"/>
    </source>
</evidence>
<name>A0A1V1NSS5_9BACT</name>
<evidence type="ECO:0000313" key="1">
    <source>
        <dbReference type="EMBL" id="ETR65652.1"/>
    </source>
</evidence>
<dbReference type="AlphaFoldDB" id="A0A1V1NSS5"/>
<protein>
    <submittedName>
        <fullName evidence="1">Uncharacterized protein</fullName>
    </submittedName>
</protein>
<gene>
    <name evidence="1" type="ORF">OMM_05962</name>
</gene>
<proteinExistence type="predicted"/>
<organism evidence="1 2">
    <name type="scientific">Candidatus Magnetoglobus multicellularis str. Araruama</name>
    <dbReference type="NCBI Taxonomy" id="890399"/>
    <lineage>
        <taxon>Bacteria</taxon>
        <taxon>Pseudomonadati</taxon>
        <taxon>Thermodesulfobacteriota</taxon>
        <taxon>Desulfobacteria</taxon>
        <taxon>Desulfobacterales</taxon>
        <taxon>Desulfobacteraceae</taxon>
        <taxon>Candidatus Magnetoglobus</taxon>
    </lineage>
</organism>
<comment type="caution">
    <text evidence="1">The sequence shown here is derived from an EMBL/GenBank/DDBJ whole genome shotgun (WGS) entry which is preliminary data.</text>
</comment>
<accession>A0A1V1NSS5</accession>
<sequence length="351" mass="38693">MYGEQKSHKHILLLIQMRLKSLYLWVRDRAGNVYAQAVTASILYSKGAAQGADYAGFARVDFADGDYLRAGDYVATINLNIANPLAATPTFWLNYDPDLATASYSLPIANIVTEDTVGVDYIVTFNVPTDHSLDGETYFWVYAQKDNGREIKITSNALSQAYLEGQYQVEFDTQITTPTLRVADHESDSVLITDDLTPRIEVTSDADVVAWVLSEVQTTEPSVDSSVWRAEEPQAYTFINTDETEKVLYLWVRDRAGNVYAQAVTASILYSKGAAQGADYAGFARVDFADGDYLRAGDYVATINLNIANPLAATPTFWLNYDPDLATASYSLPIAEIVSEDAIGGRLCSHF</sequence>